<keyword evidence="1" id="KW-0285">Flavoprotein</keyword>
<dbReference type="InterPro" id="IPR036188">
    <property type="entry name" value="FAD/NAD-bd_sf"/>
</dbReference>
<evidence type="ECO:0000256" key="1">
    <source>
        <dbReference type="ARBA" id="ARBA00022630"/>
    </source>
</evidence>
<protein>
    <recommendedName>
        <fullName evidence="5">FAD-binding domain-containing protein</fullName>
    </recommendedName>
</protein>
<evidence type="ECO:0000256" key="4">
    <source>
        <dbReference type="ARBA" id="ARBA00023027"/>
    </source>
</evidence>
<accession>A0AAV9V8I6</accession>
<evidence type="ECO:0000313" key="6">
    <source>
        <dbReference type="EMBL" id="KAK6355190.1"/>
    </source>
</evidence>
<name>A0AAV9V8I6_9PEZI</name>
<feature type="domain" description="FAD-binding" evidence="5">
    <location>
        <begin position="7"/>
        <end position="352"/>
    </location>
</feature>
<dbReference type="PRINTS" id="PR00420">
    <property type="entry name" value="RNGMNOXGNASE"/>
</dbReference>
<dbReference type="PANTHER" id="PTHR43476:SF4">
    <property type="entry name" value="BLR0106 PROTEIN"/>
    <property type="match status" value="1"/>
</dbReference>
<dbReference type="Gene3D" id="3.30.70.2450">
    <property type="match status" value="1"/>
</dbReference>
<keyword evidence="4" id="KW-0520">NAD</keyword>
<dbReference type="InterPro" id="IPR050631">
    <property type="entry name" value="PheA/TfdB_FAD_monoxygenase"/>
</dbReference>
<comment type="caution">
    <text evidence="6">The sequence shown here is derived from an EMBL/GenBank/DDBJ whole genome shotgun (WGS) entry which is preliminary data.</text>
</comment>
<evidence type="ECO:0000313" key="7">
    <source>
        <dbReference type="Proteomes" id="UP001375240"/>
    </source>
</evidence>
<sequence length="428" mass="47561">MTGQLKRVIVVGAGPAGMLLTVRLAQKNIPVTVFEAAPAASSLPRATHYLPPAVVELRRAGVMTELRKDPDCFVLNKFCWRKLDGTYLAGIDTRDLDVDGTPYENRITVLALNKVVKVLEEMVAKLPSATVRYGCKVLPGLDQDGERAWVSVERVADGVIERHDADYVVGCDGASSQIRRSMFGDKVFPGYTWENQIVATNTLYDFSKFGWEDSNFIIHPEHSFMAAKISLTRPLWRVTYTEVTGLTDEEILARQAWKFETMLPGHPKPGEYTVLQTSPYKIHQRCSPSFKVGRYLLAADAAHLCNPFGGLGLSGGIVDVGGLSDCLIGIHEGKTGDAILDEYSRIRIEKYQNIINPVSTENFRRLYDQDPEQVLEKDDFIKLIKQAESDIELSRKLQMGSLEVLHDFTISFDSNKVSDTPSDTSAGL</sequence>
<keyword evidence="7" id="KW-1185">Reference proteome</keyword>
<keyword evidence="3" id="KW-0560">Oxidoreductase</keyword>
<dbReference type="GO" id="GO:0016491">
    <property type="term" value="F:oxidoreductase activity"/>
    <property type="evidence" value="ECO:0007669"/>
    <property type="project" value="UniProtKB-KW"/>
</dbReference>
<organism evidence="6 7">
    <name type="scientific">Orbilia brochopaga</name>
    <dbReference type="NCBI Taxonomy" id="3140254"/>
    <lineage>
        <taxon>Eukaryota</taxon>
        <taxon>Fungi</taxon>
        <taxon>Dikarya</taxon>
        <taxon>Ascomycota</taxon>
        <taxon>Pezizomycotina</taxon>
        <taxon>Orbiliomycetes</taxon>
        <taxon>Orbiliales</taxon>
        <taxon>Orbiliaceae</taxon>
        <taxon>Orbilia</taxon>
    </lineage>
</organism>
<dbReference type="GO" id="GO:0071949">
    <property type="term" value="F:FAD binding"/>
    <property type="evidence" value="ECO:0007669"/>
    <property type="project" value="InterPro"/>
</dbReference>
<evidence type="ECO:0000256" key="2">
    <source>
        <dbReference type="ARBA" id="ARBA00022827"/>
    </source>
</evidence>
<dbReference type="SUPFAM" id="SSF51905">
    <property type="entry name" value="FAD/NAD(P)-binding domain"/>
    <property type="match status" value="1"/>
</dbReference>
<dbReference type="EMBL" id="JAVHNQ010000002">
    <property type="protein sequence ID" value="KAK6355190.1"/>
    <property type="molecule type" value="Genomic_DNA"/>
</dbReference>
<dbReference type="InterPro" id="IPR002938">
    <property type="entry name" value="FAD-bd"/>
</dbReference>
<keyword evidence="2" id="KW-0274">FAD</keyword>
<gene>
    <name evidence="6" type="ORF">TWF696_004308</name>
</gene>
<dbReference type="Proteomes" id="UP001375240">
    <property type="component" value="Unassembled WGS sequence"/>
</dbReference>
<dbReference type="Pfam" id="PF01494">
    <property type="entry name" value="FAD_binding_3"/>
    <property type="match status" value="1"/>
</dbReference>
<proteinExistence type="predicted"/>
<dbReference type="AlphaFoldDB" id="A0AAV9V8I6"/>
<dbReference type="PANTHER" id="PTHR43476">
    <property type="entry name" value="3-(3-HYDROXY-PHENYL)PROPIONATE/3-HYDROXYCINNAMIC ACID HYDROXYLASE"/>
    <property type="match status" value="1"/>
</dbReference>
<dbReference type="Gene3D" id="3.50.50.60">
    <property type="entry name" value="FAD/NAD(P)-binding domain"/>
    <property type="match status" value="1"/>
</dbReference>
<evidence type="ECO:0000256" key="3">
    <source>
        <dbReference type="ARBA" id="ARBA00023002"/>
    </source>
</evidence>
<evidence type="ECO:0000259" key="5">
    <source>
        <dbReference type="Pfam" id="PF01494"/>
    </source>
</evidence>
<reference evidence="6 7" key="1">
    <citation type="submission" date="2019-10" db="EMBL/GenBank/DDBJ databases">
        <authorList>
            <person name="Palmer J.M."/>
        </authorList>
    </citation>
    <scope>NUCLEOTIDE SEQUENCE [LARGE SCALE GENOMIC DNA]</scope>
    <source>
        <strain evidence="6 7">TWF696</strain>
    </source>
</reference>